<dbReference type="Gene3D" id="3.30.420.80">
    <property type="entry name" value="Ribosomal protein S11"/>
    <property type="match status" value="1"/>
</dbReference>
<accession>A0AAN8ZAM5</accession>
<proteinExistence type="inferred from homology"/>
<comment type="similarity">
    <text evidence="1">Belongs to the universal ribosomal protein uS11 family.</text>
</comment>
<protein>
    <submittedName>
        <fullName evidence="4">Ribosomal protein S11</fullName>
    </submittedName>
</protein>
<keyword evidence="2 4" id="KW-0689">Ribosomal protein</keyword>
<dbReference type="Proteomes" id="UP001370490">
    <property type="component" value="Unassembled WGS sequence"/>
</dbReference>
<evidence type="ECO:0000313" key="4">
    <source>
        <dbReference type="EMBL" id="KAK6926553.1"/>
    </source>
</evidence>
<dbReference type="GO" id="GO:0006412">
    <property type="term" value="P:translation"/>
    <property type="evidence" value="ECO:0007669"/>
    <property type="project" value="InterPro"/>
</dbReference>
<evidence type="ECO:0000256" key="3">
    <source>
        <dbReference type="ARBA" id="ARBA00023274"/>
    </source>
</evidence>
<evidence type="ECO:0000256" key="2">
    <source>
        <dbReference type="ARBA" id="ARBA00022980"/>
    </source>
</evidence>
<organism evidence="4 5">
    <name type="scientific">Dillenia turbinata</name>
    <dbReference type="NCBI Taxonomy" id="194707"/>
    <lineage>
        <taxon>Eukaryota</taxon>
        <taxon>Viridiplantae</taxon>
        <taxon>Streptophyta</taxon>
        <taxon>Embryophyta</taxon>
        <taxon>Tracheophyta</taxon>
        <taxon>Spermatophyta</taxon>
        <taxon>Magnoliopsida</taxon>
        <taxon>eudicotyledons</taxon>
        <taxon>Gunneridae</taxon>
        <taxon>Pentapetalae</taxon>
        <taxon>Dilleniales</taxon>
        <taxon>Dilleniaceae</taxon>
        <taxon>Dillenia</taxon>
    </lineage>
</organism>
<sequence length="339" mass="37202">MKVKADRDESSPYAAMLAAQDVAQRCKVCTFTVDVSELGVTALHIKLRATGGNKTKTPGPGAQSALRALARSGMRIGRIVLQTSISPLWRMLLQFLPTALAERVVEEVEDSKLEFLLVKSVSCCDGCGIPVTAAYVSSPLKFIRSVWLILELLPEGYACVCEELGRTMKEMISGSLASPTWAMANVAMTRNRNLIDVKSLGIGRLRLMFYNSRLCYITSKYRNYNDGVIKVGGEDRQRYGYSSSTSTPKGGNRDGRVIRISIVLAVNKSLWENEHVTQLKCLECRAWSPTRTPIPENVKKFPSMFGKVTFGGTTKSERTSGSPARAVCAMANVATTRVK</sequence>
<dbReference type="InterPro" id="IPR036967">
    <property type="entry name" value="Ribosomal_uS11_sf"/>
</dbReference>
<comment type="caution">
    <text evidence="4">The sequence shown here is derived from an EMBL/GenBank/DDBJ whole genome shotgun (WGS) entry which is preliminary data.</text>
</comment>
<dbReference type="EMBL" id="JBAMMX010000015">
    <property type="protein sequence ID" value="KAK6926553.1"/>
    <property type="molecule type" value="Genomic_DNA"/>
</dbReference>
<dbReference type="GO" id="GO:0005840">
    <property type="term" value="C:ribosome"/>
    <property type="evidence" value="ECO:0007669"/>
    <property type="project" value="UniProtKB-KW"/>
</dbReference>
<dbReference type="PANTHER" id="PTHR11759">
    <property type="entry name" value="40S RIBOSOMAL PROTEIN S14/30S RIBOSOMAL PROTEIN S11"/>
    <property type="match status" value="1"/>
</dbReference>
<dbReference type="GO" id="GO:0003735">
    <property type="term" value="F:structural constituent of ribosome"/>
    <property type="evidence" value="ECO:0007669"/>
    <property type="project" value="InterPro"/>
</dbReference>
<evidence type="ECO:0000313" key="5">
    <source>
        <dbReference type="Proteomes" id="UP001370490"/>
    </source>
</evidence>
<dbReference type="GO" id="GO:1990904">
    <property type="term" value="C:ribonucleoprotein complex"/>
    <property type="evidence" value="ECO:0007669"/>
    <property type="project" value="UniProtKB-KW"/>
</dbReference>
<dbReference type="SUPFAM" id="SSF53137">
    <property type="entry name" value="Translational machinery components"/>
    <property type="match status" value="1"/>
</dbReference>
<gene>
    <name evidence="4" type="ORF">RJ641_008272</name>
</gene>
<reference evidence="4 5" key="1">
    <citation type="submission" date="2023-12" db="EMBL/GenBank/DDBJ databases">
        <title>A high-quality genome assembly for Dillenia turbinata (Dilleniales).</title>
        <authorList>
            <person name="Chanderbali A."/>
        </authorList>
    </citation>
    <scope>NUCLEOTIDE SEQUENCE [LARGE SCALE GENOMIC DNA]</scope>
    <source>
        <strain evidence="4">LSX21</strain>
        <tissue evidence="4">Leaf</tissue>
    </source>
</reference>
<keyword evidence="5" id="KW-1185">Reference proteome</keyword>
<keyword evidence="3" id="KW-0687">Ribonucleoprotein</keyword>
<dbReference type="InterPro" id="IPR001971">
    <property type="entry name" value="Ribosomal_uS11"/>
</dbReference>
<dbReference type="AlphaFoldDB" id="A0AAN8ZAM5"/>
<evidence type="ECO:0000256" key="1">
    <source>
        <dbReference type="ARBA" id="ARBA00006194"/>
    </source>
</evidence>
<dbReference type="Pfam" id="PF00411">
    <property type="entry name" value="Ribosomal_S11"/>
    <property type="match status" value="1"/>
</dbReference>
<name>A0AAN8ZAM5_9MAGN</name>